<evidence type="ECO:0000256" key="5">
    <source>
        <dbReference type="ARBA" id="ARBA00023211"/>
    </source>
</evidence>
<dbReference type="EMBL" id="BMYZ01000004">
    <property type="protein sequence ID" value="GGY85798.1"/>
    <property type="molecule type" value="Genomic_DNA"/>
</dbReference>
<dbReference type="CDD" id="cd07398">
    <property type="entry name" value="MPP_YbbF-LpxH"/>
    <property type="match status" value="1"/>
</dbReference>
<feature type="domain" description="Calcineurin-like phosphoesterase" evidence="6">
    <location>
        <begin position="53"/>
        <end position="253"/>
    </location>
</feature>
<evidence type="ECO:0000259" key="6">
    <source>
        <dbReference type="Pfam" id="PF00149"/>
    </source>
</evidence>
<evidence type="ECO:0000313" key="7">
    <source>
        <dbReference type="EMBL" id="GGY85798.1"/>
    </source>
</evidence>
<dbReference type="PANTHER" id="PTHR34990">
    <property type="entry name" value="UDP-2,3-DIACYLGLUCOSAMINE HYDROLASE-RELATED"/>
    <property type="match status" value="1"/>
</dbReference>
<keyword evidence="3" id="KW-0479">Metal-binding</keyword>
<dbReference type="InterPro" id="IPR043461">
    <property type="entry name" value="LpxH-like"/>
</dbReference>
<dbReference type="InterPro" id="IPR004843">
    <property type="entry name" value="Calcineurin-like_PHP"/>
</dbReference>
<gene>
    <name evidence="7" type="ORF">GCM10011613_33450</name>
</gene>
<evidence type="ECO:0000256" key="3">
    <source>
        <dbReference type="ARBA" id="ARBA00022723"/>
    </source>
</evidence>
<proteinExistence type="predicted"/>
<dbReference type="Gene3D" id="3.60.21.10">
    <property type="match status" value="1"/>
</dbReference>
<sequence>MLRFRHVSLQKFLQTATWKRPMNASSSVLSNALAIERESTIPLRTATPLVNARTIWISDVHLGYRDCKADYLLDFLNHIHCDTLYLVGDIVDLWSLKRRFCWPQKHYQVILKLYELAARGVRVIYVPGNHDEPLRRFCGQYFGPIEIQHEHEYLSADGKRFLIMHGDAMDAYINHSWLARIVGDHGYDLLLFINRWGNRLRKWMGRPYFSLAGLIKSNIKGAKAAIHTYQQECLSEAKRRNYDGVICGHIHYPALFEQDGLRYCNTGDWIENCSALIEDYQGNMRILHHTDHLRWEGEINTASAHA</sequence>
<keyword evidence="8" id="KW-1185">Reference proteome</keyword>
<reference evidence="8" key="1">
    <citation type="journal article" date="2019" name="Int. J. Syst. Evol. Microbiol.">
        <title>The Global Catalogue of Microorganisms (GCM) 10K type strain sequencing project: providing services to taxonomists for standard genome sequencing and annotation.</title>
        <authorList>
            <consortium name="The Broad Institute Genomics Platform"/>
            <consortium name="The Broad Institute Genome Sequencing Center for Infectious Disease"/>
            <person name="Wu L."/>
            <person name="Ma J."/>
        </authorList>
    </citation>
    <scope>NUCLEOTIDE SEQUENCE [LARGE SCALE GENOMIC DNA]</scope>
    <source>
        <strain evidence="8">KCTC 32239</strain>
    </source>
</reference>
<evidence type="ECO:0000256" key="4">
    <source>
        <dbReference type="ARBA" id="ARBA00023136"/>
    </source>
</evidence>
<name>A0ABQ3B9V9_9GAMM</name>
<keyword evidence="2" id="KW-0997">Cell inner membrane</keyword>
<protein>
    <submittedName>
        <fullName evidence="7">UDP-2,3-diacylglucosamine hydrolase</fullName>
    </submittedName>
</protein>
<dbReference type="Pfam" id="PF00149">
    <property type="entry name" value="Metallophos"/>
    <property type="match status" value="1"/>
</dbReference>
<evidence type="ECO:0000313" key="8">
    <source>
        <dbReference type="Proteomes" id="UP000619761"/>
    </source>
</evidence>
<dbReference type="GO" id="GO:0016787">
    <property type="term" value="F:hydrolase activity"/>
    <property type="evidence" value="ECO:0007669"/>
    <property type="project" value="UniProtKB-KW"/>
</dbReference>
<accession>A0ABQ3B9V9</accession>
<keyword evidence="7" id="KW-0378">Hydrolase</keyword>
<keyword evidence="1" id="KW-1003">Cell membrane</keyword>
<dbReference type="Proteomes" id="UP000619761">
    <property type="component" value="Unassembled WGS sequence"/>
</dbReference>
<keyword evidence="4" id="KW-0472">Membrane</keyword>
<evidence type="ECO:0000256" key="1">
    <source>
        <dbReference type="ARBA" id="ARBA00022475"/>
    </source>
</evidence>
<dbReference type="PANTHER" id="PTHR34990:SF2">
    <property type="entry name" value="BLL8164 PROTEIN"/>
    <property type="match status" value="1"/>
</dbReference>
<evidence type="ECO:0000256" key="2">
    <source>
        <dbReference type="ARBA" id="ARBA00022519"/>
    </source>
</evidence>
<comment type="caution">
    <text evidence="7">The sequence shown here is derived from an EMBL/GenBank/DDBJ whole genome shotgun (WGS) entry which is preliminary data.</text>
</comment>
<keyword evidence="5" id="KW-0464">Manganese</keyword>
<dbReference type="SUPFAM" id="SSF56300">
    <property type="entry name" value="Metallo-dependent phosphatases"/>
    <property type="match status" value="1"/>
</dbReference>
<dbReference type="InterPro" id="IPR029052">
    <property type="entry name" value="Metallo-depent_PP-like"/>
</dbReference>
<organism evidence="7 8">
    <name type="scientific">Cellvibrio zantedeschiae</name>
    <dbReference type="NCBI Taxonomy" id="1237077"/>
    <lineage>
        <taxon>Bacteria</taxon>
        <taxon>Pseudomonadati</taxon>
        <taxon>Pseudomonadota</taxon>
        <taxon>Gammaproteobacteria</taxon>
        <taxon>Cellvibrionales</taxon>
        <taxon>Cellvibrionaceae</taxon>
        <taxon>Cellvibrio</taxon>
    </lineage>
</organism>